<evidence type="ECO:0008006" key="6">
    <source>
        <dbReference type="Google" id="ProtNLM"/>
    </source>
</evidence>
<dbReference type="Gene3D" id="1.25.40.10">
    <property type="entry name" value="Tetratricopeptide repeat domain"/>
    <property type="match status" value="1"/>
</dbReference>
<gene>
    <name evidence="4" type="ORF">Fmac_008493</name>
</gene>
<comment type="caution">
    <text evidence="4">The sequence shown here is derived from an EMBL/GenBank/DDBJ whole genome shotgun (WGS) entry which is preliminary data.</text>
</comment>
<sequence length="90" mass="10273">MLLHGYTKEENVPGILKTKGQLDEVKIAIDIMMYNILIKALFMMGAFEDVYPLYKRIGEMDLVPNVMTYYTMIDKYCKAHECSVVASPSS</sequence>
<organism evidence="4 5">
    <name type="scientific">Flemingia macrophylla</name>
    <dbReference type="NCBI Taxonomy" id="520843"/>
    <lineage>
        <taxon>Eukaryota</taxon>
        <taxon>Viridiplantae</taxon>
        <taxon>Streptophyta</taxon>
        <taxon>Embryophyta</taxon>
        <taxon>Tracheophyta</taxon>
        <taxon>Spermatophyta</taxon>
        <taxon>Magnoliopsida</taxon>
        <taxon>eudicotyledons</taxon>
        <taxon>Gunneridae</taxon>
        <taxon>Pentapetalae</taxon>
        <taxon>rosids</taxon>
        <taxon>fabids</taxon>
        <taxon>Fabales</taxon>
        <taxon>Fabaceae</taxon>
        <taxon>Papilionoideae</taxon>
        <taxon>50 kb inversion clade</taxon>
        <taxon>NPAAA clade</taxon>
        <taxon>indigoferoid/millettioid clade</taxon>
        <taxon>Phaseoleae</taxon>
        <taxon>Flemingia</taxon>
    </lineage>
</organism>
<proteinExistence type="inferred from homology"/>
<evidence type="ECO:0000256" key="3">
    <source>
        <dbReference type="PROSITE-ProRule" id="PRU00708"/>
    </source>
</evidence>
<evidence type="ECO:0000313" key="5">
    <source>
        <dbReference type="Proteomes" id="UP001603857"/>
    </source>
</evidence>
<dbReference type="InterPro" id="IPR002885">
    <property type="entry name" value="PPR_rpt"/>
</dbReference>
<dbReference type="Pfam" id="PF13041">
    <property type="entry name" value="PPR_2"/>
    <property type="match status" value="1"/>
</dbReference>
<keyword evidence="5" id="KW-1185">Reference proteome</keyword>
<evidence type="ECO:0000256" key="1">
    <source>
        <dbReference type="ARBA" id="ARBA00007626"/>
    </source>
</evidence>
<keyword evidence="2" id="KW-0677">Repeat</keyword>
<dbReference type="InterPro" id="IPR011990">
    <property type="entry name" value="TPR-like_helical_dom_sf"/>
</dbReference>
<dbReference type="Proteomes" id="UP001603857">
    <property type="component" value="Unassembled WGS sequence"/>
</dbReference>
<accession>A0ABD1MXM2</accession>
<reference evidence="4 5" key="1">
    <citation type="submission" date="2024-08" db="EMBL/GenBank/DDBJ databases">
        <title>Insights into the chromosomal genome structure of Flemingia macrophylla.</title>
        <authorList>
            <person name="Ding Y."/>
            <person name="Zhao Y."/>
            <person name="Bi W."/>
            <person name="Wu M."/>
            <person name="Zhao G."/>
            <person name="Gong Y."/>
            <person name="Li W."/>
            <person name="Zhang P."/>
        </authorList>
    </citation>
    <scope>NUCLEOTIDE SEQUENCE [LARGE SCALE GENOMIC DNA]</scope>
    <source>
        <strain evidence="4">DYQJB</strain>
        <tissue evidence="4">Leaf</tissue>
    </source>
</reference>
<evidence type="ECO:0000313" key="4">
    <source>
        <dbReference type="EMBL" id="KAL2340553.1"/>
    </source>
</evidence>
<name>A0ABD1MXM2_9FABA</name>
<evidence type="ECO:0000256" key="2">
    <source>
        <dbReference type="ARBA" id="ARBA00022737"/>
    </source>
</evidence>
<comment type="similarity">
    <text evidence="1">Belongs to the PPR family. P subfamily.</text>
</comment>
<protein>
    <recommendedName>
        <fullName evidence="6">Pentatricopeptide repeat-containing protein</fullName>
    </recommendedName>
</protein>
<dbReference type="PANTHER" id="PTHR47936:SF1">
    <property type="entry name" value="PENTATRICOPEPTIDE REPEAT-CONTAINING PROTEIN GUN1, CHLOROPLASTIC"/>
    <property type="match status" value="1"/>
</dbReference>
<feature type="repeat" description="PPR" evidence="3">
    <location>
        <begin position="30"/>
        <end position="64"/>
    </location>
</feature>
<dbReference type="PROSITE" id="PS51375">
    <property type="entry name" value="PPR"/>
    <property type="match status" value="1"/>
</dbReference>
<dbReference type="AlphaFoldDB" id="A0ABD1MXM2"/>
<dbReference type="PANTHER" id="PTHR47936">
    <property type="entry name" value="PPR_LONG DOMAIN-CONTAINING PROTEIN"/>
    <property type="match status" value="1"/>
</dbReference>
<dbReference type="EMBL" id="JBGMDY010000003">
    <property type="protein sequence ID" value="KAL2340553.1"/>
    <property type="molecule type" value="Genomic_DNA"/>
</dbReference>